<evidence type="ECO:0000313" key="1">
    <source>
        <dbReference type="EMBL" id="MDC0746521.1"/>
    </source>
</evidence>
<protein>
    <submittedName>
        <fullName evidence="1">Uncharacterized protein</fullName>
    </submittedName>
</protein>
<accession>A0ABT5EXJ3</accession>
<evidence type="ECO:0000313" key="2">
    <source>
        <dbReference type="Proteomes" id="UP001221411"/>
    </source>
</evidence>
<organism evidence="1 2">
    <name type="scientific">Polyangium mundeleinium</name>
    <dbReference type="NCBI Taxonomy" id="2995306"/>
    <lineage>
        <taxon>Bacteria</taxon>
        <taxon>Pseudomonadati</taxon>
        <taxon>Myxococcota</taxon>
        <taxon>Polyangia</taxon>
        <taxon>Polyangiales</taxon>
        <taxon>Polyangiaceae</taxon>
        <taxon>Polyangium</taxon>
    </lineage>
</organism>
<gene>
    <name evidence="1" type="ORF">POL67_34660</name>
</gene>
<reference evidence="1 2" key="1">
    <citation type="submission" date="2022-11" db="EMBL/GenBank/DDBJ databases">
        <title>Minimal conservation of predation-associated metabolite biosynthetic gene clusters underscores biosynthetic potential of Myxococcota including descriptions for ten novel species: Archangium lansinium sp. nov., Myxococcus landrumus sp. nov., Nannocystis bai.</title>
        <authorList>
            <person name="Ahearne A."/>
            <person name="Stevens C."/>
            <person name="Dowd S."/>
        </authorList>
    </citation>
    <scope>NUCLEOTIDE SEQUENCE [LARGE SCALE GENOMIC DNA]</scope>
    <source>
        <strain evidence="1 2">RJM3</strain>
    </source>
</reference>
<keyword evidence="2" id="KW-1185">Reference proteome</keyword>
<comment type="caution">
    <text evidence="1">The sequence shown here is derived from an EMBL/GenBank/DDBJ whole genome shotgun (WGS) entry which is preliminary data.</text>
</comment>
<dbReference type="RefSeq" id="WP_271924899.1">
    <property type="nucleotide sequence ID" value="NZ_JAQNDO010000001.1"/>
</dbReference>
<proteinExistence type="predicted"/>
<name>A0ABT5EXJ3_9BACT</name>
<sequence length="180" mass="19657">MHNEDKRGETGGIHPLQAQLDPGLLDWRYYTIAWYGSRKFADIIATRIAGGGYNAGKEYWIVDKSMLTNANELVVANGGDKSWTDPVPMASAGMQEFVANCAATWTQVTTDLTTGILYKHATQDYYVRIVLAGTAPTTTISALRWYQKDSTAPAPSFDPSGTYTEVSALGSGTIWYADSK</sequence>
<dbReference type="Proteomes" id="UP001221411">
    <property type="component" value="Unassembled WGS sequence"/>
</dbReference>
<dbReference type="EMBL" id="JAQNDO010000001">
    <property type="protein sequence ID" value="MDC0746521.1"/>
    <property type="molecule type" value="Genomic_DNA"/>
</dbReference>